<proteinExistence type="predicted"/>
<dbReference type="Pfam" id="PF20030">
    <property type="entry name" value="bpMoxR"/>
    <property type="match status" value="1"/>
</dbReference>
<dbReference type="InterPro" id="IPR036628">
    <property type="entry name" value="Clp_N_dom_sf"/>
</dbReference>
<gene>
    <name evidence="4" type="ORF">PGLA2088_LOCUS6838</name>
</gene>
<dbReference type="SUPFAM" id="SSF52540">
    <property type="entry name" value="P-loop containing nucleoside triphosphate hydrolases"/>
    <property type="match status" value="1"/>
</dbReference>
<dbReference type="SUPFAM" id="SSF53300">
    <property type="entry name" value="vWA-like"/>
    <property type="match status" value="1"/>
</dbReference>
<dbReference type="InterPro" id="IPR003593">
    <property type="entry name" value="AAA+_ATPase"/>
</dbReference>
<dbReference type="Gene3D" id="3.40.50.300">
    <property type="entry name" value="P-loop containing nucleotide triphosphate hydrolases"/>
    <property type="match status" value="1"/>
</dbReference>
<evidence type="ECO:0000313" key="4">
    <source>
        <dbReference type="EMBL" id="CAE8648754.1"/>
    </source>
</evidence>
<dbReference type="InterPro" id="IPR050513">
    <property type="entry name" value="RavA_ATPases"/>
</dbReference>
<dbReference type="InterPro" id="IPR002035">
    <property type="entry name" value="VWF_A"/>
</dbReference>
<dbReference type="Gene3D" id="3.40.50.410">
    <property type="entry name" value="von Willebrand factor, type A domain"/>
    <property type="match status" value="1"/>
</dbReference>
<feature type="compositionally biased region" description="Polar residues" evidence="2">
    <location>
        <begin position="662"/>
        <end position="681"/>
    </location>
</feature>
<accession>A0A813IFG0</accession>
<dbReference type="CDD" id="cd00009">
    <property type="entry name" value="AAA"/>
    <property type="match status" value="1"/>
</dbReference>
<protein>
    <recommendedName>
        <fullName evidence="3">VWFA domain-containing protein</fullName>
    </recommendedName>
</protein>
<evidence type="ECO:0000256" key="1">
    <source>
        <dbReference type="SAM" id="Coils"/>
    </source>
</evidence>
<reference evidence="4" key="1">
    <citation type="submission" date="2021-02" db="EMBL/GenBank/DDBJ databases">
        <authorList>
            <person name="Dougan E. K."/>
            <person name="Rhodes N."/>
            <person name="Thang M."/>
            <person name="Chan C."/>
        </authorList>
    </citation>
    <scope>NUCLEOTIDE SEQUENCE</scope>
</reference>
<feature type="region of interest" description="Disordered" evidence="2">
    <location>
        <begin position="648"/>
        <end position="692"/>
    </location>
</feature>
<feature type="coiled-coil region" evidence="1">
    <location>
        <begin position="1307"/>
        <end position="1337"/>
    </location>
</feature>
<feature type="compositionally biased region" description="Low complexity" evidence="2">
    <location>
        <begin position="207"/>
        <end position="220"/>
    </location>
</feature>
<feature type="compositionally biased region" description="Basic and acidic residues" evidence="2">
    <location>
        <begin position="682"/>
        <end position="692"/>
    </location>
</feature>
<comment type="caution">
    <text evidence="4">The sequence shown here is derived from an EMBL/GenBank/DDBJ whole genome shotgun (WGS) entry which is preliminary data.</text>
</comment>
<evidence type="ECO:0000256" key="2">
    <source>
        <dbReference type="SAM" id="MobiDB-lite"/>
    </source>
</evidence>
<sequence>MALCFLVHGPPGAKSSQRPGIYKFVEARSQLKRPAVAWLLWRRRLFASAGGVAAVGSCRRRARRRSFRRSSENNPLGSVPEAAWPLLQRAEELDPSTGWQEIAAGLEGWRRALERGRVWEEADGANWPEAALREEWSSTLEDLELPRFTKRYPELIDPLLHRLLEIVVQFTEALAPSASPEPSHAQQPSEGADAQQPSEGADGSAGPQQPQQQQQQQQPPNAAQDQGRGDTDAMQGKGEAASSELERKDLTEGLMQEFREDWESAADAFAEAEQAFGPGGAEALATGFTSSGAPWRQSKGWEAASKLRSLLTRMPELQKLIRRLGRRAALRGPTRRLPAEVERLTGIPGVARSQRAPTEVAGLALSSALGLMIPAEALLLVRGRTQPCLRALHHARRIEASLMSYDRASWLETPAKELRSEEARPANENGPIIVCLDTSGSMVGAPEMWAKALVFECLRQAHRQARRCCLFAFSAGENLQQLELDLSSGGLERLLEFLQYAFHGGSSLDEVLLASVERLGSSKDWENADILLVTDGQVPEPDRSVVTALQTARQNCGAHVYGVVVGSKDTGEIMASICSELYRLSSRRVEQLEENLTAESLDPAAWSLRRLPVATSGARPVVAATRAPKAMAMAATRRMAKPQAACSARSGLTGMSGRGVRTLQSRTSVQLSASQEAQLQGEQRDKETEEERLRREARWRERAEAREREKEAAVEERLKGWEMLGGRLVRADVVREREAQIEQCLQEANLREAPLERHLLRAPLSTADAETEDPIAANWAKTYLASFGEDIFSVLALASQEAARLGHEFGRDAVLIGLLTFPAGAALCREGLSSSFGGRGDAVEAARLAMEAFVRSEKSMDDSFKQPGSDRSDLKVTPMLRQILEAVEAERLRLGNEEATLGHLLLVLTSDTFAGGALEAVLASAPGAKLQHLRVKALEGLQRSSFVAAAEGRAEAWLLARRAKVVASTPPMLLPGLFEAYSAITRGLTERSVEAKLLLLAALAGEHLFLVGAPGTAKSLLARRLSAVCSGFFFERLLTRFSVPEEIFGPLSLQALEQDELKRKTKGYLPEADVAFIDEIFKANSSILNSLLAILNERCFDNGAERMKVPLWCAVAASNELPDTDELDALYDRFLIRRCVPRISAAAVPSFLRQALDAEDATADVQSQRSSAVAASPPLISATTSAELQARARCVEFPDELLQIIADLRDYMWEQAEPPYAVSDRRLAKSVRLLRVAAAAVGAPAVVEADLLLLRHVFWDRDPKQGEAVSEWLLKRFGEASGGQKAWPFIFEGIKKRLSSDPYGPALAGVRRDLQNLREAAASAMDLQLRVAQADERLACASLGRKAAKRAAELASMLLEASVLLEVAEVEDGPTRCQLLAKLLGLPALAVKEETQPKRAKENSELKAGGPQRFRFQAPGEEVELRLCRSQPHLNGVRGLIDFTNTDENGYLKVRMPKWARTTRAGSRAKLGADSGLEGSRYLKIRPQNLVHVRQCSDSRPRGGILKEFLGIGDDEVSVKSCTDTNASCSRLGTGCSRLSTGLRSNASLPLLPRLSSSPALSLRPSSSVSGFRRGAY</sequence>
<dbReference type="SMART" id="SM00327">
    <property type="entry name" value="VWA"/>
    <property type="match status" value="1"/>
</dbReference>
<evidence type="ECO:0000259" key="3">
    <source>
        <dbReference type="PROSITE" id="PS50234"/>
    </source>
</evidence>
<dbReference type="InterPro" id="IPR045427">
    <property type="entry name" value="MoxR"/>
</dbReference>
<dbReference type="SMART" id="SM00382">
    <property type="entry name" value="AAA"/>
    <property type="match status" value="1"/>
</dbReference>
<dbReference type="Proteomes" id="UP000626109">
    <property type="component" value="Unassembled WGS sequence"/>
</dbReference>
<dbReference type="PANTHER" id="PTHR32204">
    <property type="entry name" value="ATPASE RAVA"/>
    <property type="match status" value="1"/>
</dbReference>
<dbReference type="PANTHER" id="PTHR32204:SF0">
    <property type="entry name" value="ATPASE RAVA"/>
    <property type="match status" value="1"/>
</dbReference>
<dbReference type="PROSITE" id="PS50234">
    <property type="entry name" value="VWFA"/>
    <property type="match status" value="1"/>
</dbReference>
<evidence type="ECO:0000313" key="5">
    <source>
        <dbReference type="Proteomes" id="UP000626109"/>
    </source>
</evidence>
<keyword evidence="1" id="KW-0175">Coiled coil</keyword>
<dbReference type="EMBL" id="CAJNNW010006914">
    <property type="protein sequence ID" value="CAE8648754.1"/>
    <property type="molecule type" value="Genomic_DNA"/>
</dbReference>
<dbReference type="InterPro" id="IPR027417">
    <property type="entry name" value="P-loop_NTPase"/>
</dbReference>
<organism evidence="4 5">
    <name type="scientific">Polarella glacialis</name>
    <name type="common">Dinoflagellate</name>
    <dbReference type="NCBI Taxonomy" id="89957"/>
    <lineage>
        <taxon>Eukaryota</taxon>
        <taxon>Sar</taxon>
        <taxon>Alveolata</taxon>
        <taxon>Dinophyceae</taxon>
        <taxon>Suessiales</taxon>
        <taxon>Suessiaceae</taxon>
        <taxon>Polarella</taxon>
    </lineage>
</organism>
<feature type="domain" description="VWFA" evidence="3">
    <location>
        <begin position="431"/>
        <end position="601"/>
    </location>
</feature>
<dbReference type="InterPro" id="IPR036465">
    <property type="entry name" value="vWFA_dom_sf"/>
</dbReference>
<dbReference type="Pfam" id="PF17868">
    <property type="entry name" value="AAA_lid_8"/>
    <property type="match status" value="1"/>
</dbReference>
<feature type="region of interest" description="Disordered" evidence="2">
    <location>
        <begin position="175"/>
        <end position="248"/>
    </location>
</feature>
<name>A0A813IFG0_POLGL</name>
<dbReference type="InterPro" id="IPR041538">
    <property type="entry name" value="RavA-like_AAA_lid"/>
</dbReference>
<dbReference type="Gene3D" id="1.10.1780.10">
    <property type="entry name" value="Clp, N-terminal domain"/>
    <property type="match status" value="1"/>
</dbReference>